<organism evidence="1 2">
    <name type="scientific">Largemouth bass virus</name>
    <dbReference type="NCBI Taxonomy" id="176656"/>
    <lineage>
        <taxon>Viruses</taxon>
        <taxon>Varidnaviria</taxon>
        <taxon>Bamfordvirae</taxon>
        <taxon>Nucleocytoviricota</taxon>
        <taxon>Megaviricetes</taxon>
        <taxon>Pimascovirales</taxon>
        <taxon>Pimascovirales incertae sedis</taxon>
        <taxon>Iridoviridae</taxon>
        <taxon>Alphairidovirinae</taxon>
        <taxon>Ranavirus</taxon>
        <taxon>Ranavirus micropterus1</taxon>
        <taxon>Santee-Cooper ranavirus</taxon>
    </lineage>
</organism>
<proteinExistence type="predicted"/>
<evidence type="ECO:0000313" key="2">
    <source>
        <dbReference type="Proteomes" id="UP001060024"/>
    </source>
</evidence>
<dbReference type="EMBL" id="MW630113">
    <property type="protein sequence ID" value="UUY86207.1"/>
    <property type="molecule type" value="Genomic_DNA"/>
</dbReference>
<evidence type="ECO:0000313" key="1">
    <source>
        <dbReference type="EMBL" id="UUY86207.1"/>
    </source>
</evidence>
<evidence type="ECO:0008006" key="3">
    <source>
        <dbReference type="Google" id="ProtNLM"/>
    </source>
</evidence>
<protein>
    <recommendedName>
        <fullName evidence="3">Methyltransferase</fullName>
    </recommendedName>
</protein>
<sequence>MAKRCDCGGKHSKLGPEGGNGPFRFNYGSSCLSDLLNRGLLVSVPRIVAIGSGDGYVDAALAEKVLGARSVVLTDINPGSENVVEMSCSRVVETCGDAALLFCFPFFAAGGYTDCLKDYQGDTVVYVGEMCESGHTNPGNLLEQLRESFVPGVCVELKKYPRKYPSTCVEHLVVFTR</sequence>
<reference evidence="1" key="1">
    <citation type="submission" date="2021-02" db="EMBL/GenBank/DDBJ databases">
        <authorList>
            <person name="Chen J."/>
            <person name="Hu H."/>
            <person name="Huang J."/>
            <person name="Yan X."/>
        </authorList>
    </citation>
    <scope>NUCLEOTIDE SEQUENCE</scope>
    <source>
        <strain evidence="1">GDOU</strain>
    </source>
</reference>
<name>A0A9E7PRN3_9VIRU</name>
<accession>A0A9E7PRN3</accession>
<dbReference type="Proteomes" id="UP001060024">
    <property type="component" value="Segment"/>
</dbReference>